<dbReference type="PANTHER" id="PTHR39179:SF3">
    <property type="entry name" value="COTS-RELATED PROTEIN"/>
    <property type="match status" value="1"/>
</dbReference>
<sequence>MVKKIRMIKQPSVYSLTTSDEQKYIVKHHLQRQKVKRQWEFFEAMEDRTIINTFIHFPNGKAYLDSDDGVWTIAPYLEGKKLHYMNEEDRWKALECITQFHQNAVHIYPRSSRTNTEYIKRWYQRILLFQETKAIFDHYHFTSLFQDIIQTAKYYLSKCMQIPIRQYEEEAIMNGKWIHGDVAAHNFLKVDNTVYLIDFDLVRNTAPIYDKIQLGQRFLPYIGWNLNKLLSYPMVNEYDLKAWLYAICIPVDIMREWLRFLRQGNHSNSYNELIHIQNKWEIRQYFFNDMKIMLE</sequence>
<keyword evidence="2" id="KW-0167">Capsid protein</keyword>
<comment type="caution">
    <text evidence="2">The sequence shown here is derived from an EMBL/GenBank/DDBJ whole genome shotgun (WGS) entry which is preliminary data.</text>
</comment>
<feature type="domain" description="Aminoglycoside phosphotransferase" evidence="1">
    <location>
        <begin position="12"/>
        <end position="210"/>
    </location>
</feature>
<dbReference type="InterPro" id="IPR002575">
    <property type="entry name" value="Aminoglycoside_PTrfase"/>
</dbReference>
<dbReference type="SUPFAM" id="SSF56112">
    <property type="entry name" value="Protein kinase-like (PK-like)"/>
    <property type="match status" value="1"/>
</dbReference>
<evidence type="ECO:0000259" key="1">
    <source>
        <dbReference type="Pfam" id="PF01636"/>
    </source>
</evidence>
<organism evidence="2 3">
    <name type="scientific">Virgibacillus massiliensis</name>
    <dbReference type="NCBI Taxonomy" id="1462526"/>
    <lineage>
        <taxon>Bacteria</taxon>
        <taxon>Bacillati</taxon>
        <taxon>Bacillota</taxon>
        <taxon>Bacilli</taxon>
        <taxon>Bacillales</taxon>
        <taxon>Bacillaceae</taxon>
        <taxon>Virgibacillus</taxon>
    </lineage>
</organism>
<reference evidence="3" key="2">
    <citation type="submission" date="2014-05" db="EMBL/GenBank/DDBJ databases">
        <title>Draft genome sequence of Virgibacillus massiliensis Vm-5.</title>
        <authorList>
            <person name="Khelaifia S."/>
            <person name="Croce O."/>
            <person name="Lagier J.C."/>
            <person name="Raoult D."/>
        </authorList>
    </citation>
    <scope>NUCLEOTIDE SEQUENCE [LARGE SCALE GENOMIC DNA]</scope>
    <source>
        <strain evidence="3">Vm-5</strain>
    </source>
</reference>
<protein>
    <submittedName>
        <fullName evidence="2">Spore coat protein, CotS family</fullName>
    </submittedName>
</protein>
<dbReference type="GO" id="GO:0042601">
    <property type="term" value="C:endospore-forming forespore"/>
    <property type="evidence" value="ECO:0007669"/>
    <property type="project" value="TreeGrafter"/>
</dbReference>
<dbReference type="Pfam" id="PF01636">
    <property type="entry name" value="APH"/>
    <property type="match status" value="1"/>
</dbReference>
<dbReference type="EMBL" id="CCDP010000001">
    <property type="protein sequence ID" value="CDQ39449.1"/>
    <property type="molecule type" value="Genomic_DNA"/>
</dbReference>
<evidence type="ECO:0000313" key="3">
    <source>
        <dbReference type="Proteomes" id="UP000028875"/>
    </source>
</evidence>
<keyword evidence="2" id="KW-0946">Virion</keyword>
<dbReference type="Gene3D" id="3.90.1200.10">
    <property type="match status" value="1"/>
</dbReference>
<dbReference type="InterPro" id="IPR047175">
    <property type="entry name" value="CotS-like"/>
</dbReference>
<keyword evidence="3" id="KW-1185">Reference proteome</keyword>
<gene>
    <name evidence="2" type="ORF">BN990_01751</name>
</gene>
<accession>A0A024QAE5</accession>
<dbReference type="PANTHER" id="PTHR39179">
    <property type="entry name" value="SPORE COAT PROTEIN I"/>
    <property type="match status" value="1"/>
</dbReference>
<dbReference type="InterPro" id="IPR011009">
    <property type="entry name" value="Kinase-like_dom_sf"/>
</dbReference>
<proteinExistence type="predicted"/>
<dbReference type="eggNOG" id="COG2334">
    <property type="taxonomic scope" value="Bacteria"/>
</dbReference>
<reference evidence="2 3" key="1">
    <citation type="submission" date="2014-03" db="EMBL/GenBank/DDBJ databases">
        <authorList>
            <person name="Urmite Genomes U."/>
        </authorList>
    </citation>
    <scope>NUCLEOTIDE SEQUENCE [LARGE SCALE GENOMIC DNA]</scope>
    <source>
        <strain evidence="2 3">Vm-5</strain>
    </source>
</reference>
<evidence type="ECO:0000313" key="2">
    <source>
        <dbReference type="EMBL" id="CDQ39449.1"/>
    </source>
</evidence>
<dbReference type="AlphaFoldDB" id="A0A024QAE5"/>
<name>A0A024QAE5_9BACI</name>
<dbReference type="STRING" id="1462526.BN990_01751"/>
<dbReference type="Proteomes" id="UP000028875">
    <property type="component" value="Unassembled WGS sequence"/>
</dbReference>